<accession>A0A8H5D4E2</accession>
<dbReference type="OrthoDB" id="2942377at2759"/>
<dbReference type="EMBL" id="JAACJO010000011">
    <property type="protein sequence ID" value="KAF5352478.1"/>
    <property type="molecule type" value="Genomic_DNA"/>
</dbReference>
<evidence type="ECO:0000256" key="1">
    <source>
        <dbReference type="SAM" id="MobiDB-lite"/>
    </source>
</evidence>
<feature type="region of interest" description="Disordered" evidence="1">
    <location>
        <begin position="249"/>
        <end position="276"/>
    </location>
</feature>
<name>A0A8H5D4E2_9AGAR</name>
<reference evidence="2 3" key="1">
    <citation type="journal article" date="2020" name="ISME J.">
        <title>Uncovering the hidden diversity of litter-decomposition mechanisms in mushroom-forming fungi.</title>
        <authorList>
            <person name="Floudas D."/>
            <person name="Bentzer J."/>
            <person name="Ahren D."/>
            <person name="Johansson T."/>
            <person name="Persson P."/>
            <person name="Tunlid A."/>
        </authorList>
    </citation>
    <scope>NUCLEOTIDE SEQUENCE [LARGE SCALE GENOMIC DNA]</scope>
    <source>
        <strain evidence="2 3">CBS 146.42</strain>
    </source>
</reference>
<protein>
    <submittedName>
        <fullName evidence="2">Uncharacterized protein</fullName>
    </submittedName>
</protein>
<dbReference type="Proteomes" id="UP000559027">
    <property type="component" value="Unassembled WGS sequence"/>
</dbReference>
<dbReference type="AlphaFoldDB" id="A0A8H5D4E2"/>
<gene>
    <name evidence="2" type="ORF">D9756_006257</name>
</gene>
<evidence type="ECO:0000313" key="3">
    <source>
        <dbReference type="Proteomes" id="UP000559027"/>
    </source>
</evidence>
<comment type="caution">
    <text evidence="2">The sequence shown here is derived from an EMBL/GenBank/DDBJ whole genome shotgun (WGS) entry which is preliminary data.</text>
</comment>
<keyword evidence="3" id="KW-1185">Reference proteome</keyword>
<evidence type="ECO:0000313" key="2">
    <source>
        <dbReference type="EMBL" id="KAF5352478.1"/>
    </source>
</evidence>
<proteinExistence type="predicted"/>
<sequence>MIVSLCHSPPSPLSSLLSPLSFLESQLSMLASRTTICPRVGFNVTSSAARWYHPTAHILYRPLVGPQSNSWRARLWFRPDGTPRSKWKGVFYGEFGKNQIKSFRYLIYGWVPSTVTTATCLYWVLVESVEVLENELVLVLLLSEMTRLDGKFSSYDLSKSQDVRSYLAEIVKCLAKHKALKLDPDFFQAINTLMDHVPEFHDSLRSELETIHNLILSKSNVSPEEAAEVLGQGLTDMSIRLIKVLQEAREPHSGGQLAKAEEQGEEDARDGRPSVP</sequence>
<organism evidence="2 3">
    <name type="scientific">Leucocoprinus leucothites</name>
    <dbReference type="NCBI Taxonomy" id="201217"/>
    <lineage>
        <taxon>Eukaryota</taxon>
        <taxon>Fungi</taxon>
        <taxon>Dikarya</taxon>
        <taxon>Basidiomycota</taxon>
        <taxon>Agaricomycotina</taxon>
        <taxon>Agaricomycetes</taxon>
        <taxon>Agaricomycetidae</taxon>
        <taxon>Agaricales</taxon>
        <taxon>Agaricineae</taxon>
        <taxon>Agaricaceae</taxon>
        <taxon>Leucocoprinus</taxon>
    </lineage>
</organism>